<dbReference type="Pfam" id="PF07162">
    <property type="entry name" value="B9-C2"/>
    <property type="match status" value="1"/>
</dbReference>
<evidence type="ECO:0000313" key="8">
    <source>
        <dbReference type="Proteomes" id="UP000324800"/>
    </source>
</evidence>
<evidence type="ECO:0000256" key="1">
    <source>
        <dbReference type="ARBA" id="ARBA00004120"/>
    </source>
</evidence>
<dbReference type="InterPro" id="IPR010796">
    <property type="entry name" value="C2_B9-type_dom"/>
</dbReference>
<dbReference type="GO" id="GO:0036038">
    <property type="term" value="C:MKS complex"/>
    <property type="evidence" value="ECO:0007669"/>
    <property type="project" value="TreeGrafter"/>
</dbReference>
<keyword evidence="4" id="KW-0206">Cytoskeleton</keyword>
<name>A0A5J4V244_9EUKA</name>
<comment type="caution">
    <text evidence="7">The sequence shown here is derived from an EMBL/GenBank/DDBJ whole genome shotgun (WGS) entry which is preliminary data.</text>
</comment>
<dbReference type="EMBL" id="SNRW01010266">
    <property type="protein sequence ID" value="KAA6376809.1"/>
    <property type="molecule type" value="Genomic_DNA"/>
</dbReference>
<gene>
    <name evidence="7" type="ORF">EZS28_027664</name>
</gene>
<dbReference type="GO" id="GO:0060271">
    <property type="term" value="P:cilium assembly"/>
    <property type="evidence" value="ECO:0007669"/>
    <property type="project" value="TreeGrafter"/>
</dbReference>
<comment type="subcellular location">
    <subcellularLocation>
        <location evidence="1">Cytoplasm</location>
        <location evidence="1">Cytoskeleton</location>
        <location evidence="1">Cilium basal body</location>
    </subcellularLocation>
</comment>
<keyword evidence="2" id="KW-0963">Cytoplasm</keyword>
<organism evidence="7 8">
    <name type="scientific">Streblomastix strix</name>
    <dbReference type="NCBI Taxonomy" id="222440"/>
    <lineage>
        <taxon>Eukaryota</taxon>
        <taxon>Metamonada</taxon>
        <taxon>Preaxostyla</taxon>
        <taxon>Oxymonadida</taxon>
        <taxon>Streblomastigidae</taxon>
        <taxon>Streblomastix</taxon>
    </lineage>
</organism>
<dbReference type="AlphaFoldDB" id="A0A5J4V244"/>
<dbReference type="PANTHER" id="PTHR12968">
    <property type="entry name" value="B9 DOMAIN-CONTAINING"/>
    <property type="match status" value="1"/>
</dbReference>
<dbReference type="PROSITE" id="PS51381">
    <property type="entry name" value="C2_B9"/>
    <property type="match status" value="1"/>
</dbReference>
<evidence type="ECO:0000256" key="6">
    <source>
        <dbReference type="ARBA" id="ARBA00039272"/>
    </source>
</evidence>
<evidence type="ECO:0000256" key="2">
    <source>
        <dbReference type="ARBA" id="ARBA00022490"/>
    </source>
</evidence>
<evidence type="ECO:0000313" key="7">
    <source>
        <dbReference type="EMBL" id="KAA6376809.1"/>
    </source>
</evidence>
<dbReference type="OrthoDB" id="184109at2759"/>
<dbReference type="Proteomes" id="UP000324800">
    <property type="component" value="Unassembled WGS sequence"/>
</dbReference>
<evidence type="ECO:0000256" key="3">
    <source>
        <dbReference type="ARBA" id="ARBA00022794"/>
    </source>
</evidence>
<evidence type="ECO:0000256" key="5">
    <source>
        <dbReference type="ARBA" id="ARBA00023273"/>
    </source>
</evidence>
<dbReference type="PANTHER" id="PTHR12968:SF2">
    <property type="entry name" value="B9 DOMAIN-CONTAINING PROTEIN 2"/>
    <property type="match status" value="1"/>
</dbReference>
<proteinExistence type="predicted"/>
<reference evidence="7 8" key="1">
    <citation type="submission" date="2019-03" db="EMBL/GenBank/DDBJ databases">
        <title>Single cell metagenomics reveals metabolic interactions within the superorganism composed of flagellate Streblomastix strix and complex community of Bacteroidetes bacteria on its surface.</title>
        <authorList>
            <person name="Treitli S.C."/>
            <person name="Kolisko M."/>
            <person name="Husnik F."/>
            <person name="Keeling P."/>
            <person name="Hampl V."/>
        </authorList>
    </citation>
    <scope>NUCLEOTIDE SEQUENCE [LARGE SCALE GENOMIC DNA]</scope>
    <source>
        <strain evidence="7">ST1C</strain>
    </source>
</reference>
<sequence length="186" mass="20652">MAELFVVGEVLGASGFNGNNLVCKYAVAFGENWRLSEGEASGQTQTDYPKGGMAIWSHPIDLHFTTRSVLGWPKLALQVFRIDQYGNYDLEGYGYVQIPISPGMYNLKCVTWKPTGTLKEEFAESFMGITPRLRDESLVVSSEDRRQLRTRSSGIIYVNLSLIERELERQGVSTQGEQSDGAGVSD</sequence>
<accession>A0A5J4V244</accession>
<keyword evidence="3" id="KW-0970">Cilium biogenesis/degradation</keyword>
<protein>
    <recommendedName>
        <fullName evidence="6">B9 domain-containing protein 2</fullName>
    </recommendedName>
</protein>
<evidence type="ECO:0000256" key="4">
    <source>
        <dbReference type="ARBA" id="ARBA00023212"/>
    </source>
</evidence>
<keyword evidence="5" id="KW-0966">Cell projection</keyword>